<dbReference type="InterPro" id="IPR005343">
    <property type="entry name" value="Noc2"/>
</dbReference>
<evidence type="ECO:0000256" key="4">
    <source>
        <dbReference type="SAM" id="MobiDB-lite"/>
    </source>
</evidence>
<feature type="compositionally biased region" description="Basic and acidic residues" evidence="4">
    <location>
        <begin position="766"/>
        <end position="777"/>
    </location>
</feature>
<feature type="compositionally biased region" description="Basic and acidic residues" evidence="4">
    <location>
        <begin position="786"/>
        <end position="795"/>
    </location>
</feature>
<dbReference type="GO" id="GO:0030691">
    <property type="term" value="C:Noc2p-Noc3p complex"/>
    <property type="evidence" value="ECO:0007669"/>
    <property type="project" value="TreeGrafter"/>
</dbReference>
<feature type="compositionally biased region" description="Polar residues" evidence="4">
    <location>
        <begin position="63"/>
        <end position="78"/>
    </location>
</feature>
<dbReference type="GO" id="GO:0042273">
    <property type="term" value="P:ribosomal large subunit biogenesis"/>
    <property type="evidence" value="ECO:0007669"/>
    <property type="project" value="TreeGrafter"/>
</dbReference>
<keyword evidence="3" id="KW-0539">Nucleus</keyword>
<dbReference type="InterPro" id="IPR016024">
    <property type="entry name" value="ARM-type_fold"/>
</dbReference>
<dbReference type="EMBL" id="RQTK01000644">
    <property type="protein sequence ID" value="RUS76682.1"/>
    <property type="molecule type" value="Genomic_DNA"/>
</dbReference>
<dbReference type="GO" id="GO:0000122">
    <property type="term" value="P:negative regulation of transcription by RNA polymerase II"/>
    <property type="evidence" value="ECO:0007669"/>
    <property type="project" value="TreeGrafter"/>
</dbReference>
<dbReference type="AlphaFoldDB" id="A0A3S1BWI2"/>
<comment type="caution">
    <text evidence="5">The sequence shown here is derived from an EMBL/GenBank/DDBJ whole genome shotgun (WGS) entry which is preliminary data.</text>
</comment>
<dbReference type="STRING" id="188477.A0A3S1BWI2"/>
<feature type="compositionally biased region" description="Basic residues" evidence="4">
    <location>
        <begin position="1"/>
        <end position="17"/>
    </location>
</feature>
<dbReference type="PANTHER" id="PTHR12687">
    <property type="entry name" value="NUCLEOLAR COMPLEX 2 AND RAD4-RELATED"/>
    <property type="match status" value="1"/>
</dbReference>
<feature type="region of interest" description="Disordered" evidence="4">
    <location>
        <begin position="149"/>
        <end position="232"/>
    </location>
</feature>
<accession>A0A3S1BWI2</accession>
<evidence type="ECO:0000256" key="2">
    <source>
        <dbReference type="ARBA" id="ARBA00005907"/>
    </source>
</evidence>
<feature type="compositionally biased region" description="Low complexity" evidence="4">
    <location>
        <begin position="79"/>
        <end position="91"/>
    </location>
</feature>
<comment type="similarity">
    <text evidence="2">Belongs to the NOC2 family.</text>
</comment>
<dbReference type="GO" id="GO:0042393">
    <property type="term" value="F:histone binding"/>
    <property type="evidence" value="ECO:0007669"/>
    <property type="project" value="TreeGrafter"/>
</dbReference>
<feature type="compositionally biased region" description="Acidic residues" evidence="4">
    <location>
        <begin position="818"/>
        <end position="838"/>
    </location>
</feature>
<dbReference type="OrthoDB" id="10266662at2759"/>
<feature type="compositionally biased region" description="Acidic residues" evidence="4">
    <location>
        <begin position="796"/>
        <end position="808"/>
    </location>
</feature>
<dbReference type="GO" id="GO:0003714">
    <property type="term" value="F:transcription corepressor activity"/>
    <property type="evidence" value="ECO:0007669"/>
    <property type="project" value="TreeGrafter"/>
</dbReference>
<evidence type="ECO:0000313" key="5">
    <source>
        <dbReference type="EMBL" id="RUS76682.1"/>
    </source>
</evidence>
<name>A0A3S1BWI2_ELYCH</name>
<evidence type="ECO:0000256" key="3">
    <source>
        <dbReference type="ARBA" id="ARBA00023242"/>
    </source>
</evidence>
<feature type="region of interest" description="Disordered" evidence="4">
    <location>
        <begin position="742"/>
        <end position="886"/>
    </location>
</feature>
<reference evidence="5 6" key="1">
    <citation type="submission" date="2019-01" db="EMBL/GenBank/DDBJ databases">
        <title>A draft genome assembly of the solar-powered sea slug Elysia chlorotica.</title>
        <authorList>
            <person name="Cai H."/>
            <person name="Li Q."/>
            <person name="Fang X."/>
            <person name="Li J."/>
            <person name="Curtis N.E."/>
            <person name="Altenburger A."/>
            <person name="Shibata T."/>
            <person name="Feng M."/>
            <person name="Maeda T."/>
            <person name="Schwartz J.A."/>
            <person name="Shigenobu S."/>
            <person name="Lundholm N."/>
            <person name="Nishiyama T."/>
            <person name="Yang H."/>
            <person name="Hasebe M."/>
            <person name="Li S."/>
            <person name="Pierce S.K."/>
            <person name="Wang J."/>
        </authorList>
    </citation>
    <scope>NUCLEOTIDE SEQUENCE [LARGE SCALE GENOMIC DNA]</scope>
    <source>
        <strain evidence="5">EC2010</strain>
        <tissue evidence="5">Whole organism of an adult</tissue>
    </source>
</reference>
<feature type="compositionally biased region" description="Basic and acidic residues" evidence="4">
    <location>
        <begin position="176"/>
        <end position="185"/>
    </location>
</feature>
<dbReference type="PANTHER" id="PTHR12687:SF4">
    <property type="entry name" value="NUCLEOLAR COMPLEX PROTEIN 2 HOMOLOG"/>
    <property type="match status" value="1"/>
</dbReference>
<feature type="compositionally biased region" description="Basic and acidic residues" evidence="4">
    <location>
        <begin position="839"/>
        <end position="851"/>
    </location>
</feature>
<dbReference type="GO" id="GO:0005730">
    <property type="term" value="C:nucleolus"/>
    <property type="evidence" value="ECO:0007669"/>
    <property type="project" value="TreeGrafter"/>
</dbReference>
<dbReference type="GO" id="GO:0005654">
    <property type="term" value="C:nucleoplasm"/>
    <property type="evidence" value="ECO:0007669"/>
    <property type="project" value="TreeGrafter"/>
</dbReference>
<keyword evidence="6" id="KW-1185">Reference proteome</keyword>
<feature type="compositionally biased region" description="Acidic residues" evidence="4">
    <location>
        <begin position="154"/>
        <end position="163"/>
    </location>
</feature>
<dbReference type="GO" id="GO:0030690">
    <property type="term" value="C:Noc1p-Noc2p complex"/>
    <property type="evidence" value="ECO:0007669"/>
    <property type="project" value="TreeGrafter"/>
</dbReference>
<evidence type="ECO:0000256" key="1">
    <source>
        <dbReference type="ARBA" id="ARBA00004123"/>
    </source>
</evidence>
<feature type="compositionally biased region" description="Basic and acidic residues" evidence="4">
    <location>
        <begin position="745"/>
        <end position="758"/>
    </location>
</feature>
<gene>
    <name evidence="5" type="ORF">EGW08_015572</name>
</gene>
<proteinExistence type="inferred from homology"/>
<comment type="subcellular location">
    <subcellularLocation>
        <location evidence="1">Nucleus</location>
    </subcellularLocation>
</comment>
<protein>
    <submittedName>
        <fullName evidence="5">Uncharacterized protein</fullName>
    </submittedName>
</protein>
<feature type="compositionally biased region" description="Acidic residues" evidence="4">
    <location>
        <begin position="215"/>
        <end position="226"/>
    </location>
</feature>
<feature type="region of interest" description="Disordered" evidence="4">
    <location>
        <begin position="1"/>
        <end position="128"/>
    </location>
</feature>
<feature type="compositionally biased region" description="Basic and acidic residues" evidence="4">
    <location>
        <begin position="93"/>
        <end position="105"/>
    </location>
</feature>
<organism evidence="5 6">
    <name type="scientific">Elysia chlorotica</name>
    <name type="common">Eastern emerald elysia</name>
    <name type="synonym">Sea slug</name>
    <dbReference type="NCBI Taxonomy" id="188477"/>
    <lineage>
        <taxon>Eukaryota</taxon>
        <taxon>Metazoa</taxon>
        <taxon>Spiralia</taxon>
        <taxon>Lophotrochozoa</taxon>
        <taxon>Mollusca</taxon>
        <taxon>Gastropoda</taxon>
        <taxon>Heterobranchia</taxon>
        <taxon>Euthyneura</taxon>
        <taxon>Panpulmonata</taxon>
        <taxon>Sacoglossa</taxon>
        <taxon>Placobranchoidea</taxon>
        <taxon>Plakobranchidae</taxon>
        <taxon>Elysia</taxon>
    </lineage>
</organism>
<dbReference type="Pfam" id="PF03715">
    <property type="entry name" value="Noc2"/>
    <property type="match status" value="1"/>
</dbReference>
<dbReference type="SUPFAM" id="SSF48371">
    <property type="entry name" value="ARM repeat"/>
    <property type="match status" value="1"/>
</dbReference>
<dbReference type="Proteomes" id="UP000271974">
    <property type="component" value="Unassembled WGS sequence"/>
</dbReference>
<sequence>MAPGRSKPKHKSVKSVKKNLEAMDVDTFLGADFDSESESSSSKSMDNEPHKKKVKILNKSVKTTSSAPNTVSQNNLNGKQTSQSRSSSKTQSKVKDFESNPVDKQKKTKKQKALQPKKADKHSMASTLLENDPEFYEFLKGQDKNLLDNLADLSDSEDEDSDKEADRAAPALEAVKNNEMEKELLKMSSGEETDSDSETDKSSGVHQLPTKLEVASDEEEDEEEEGLASRNKEGIRVTQSMIQSWSQILSSKPTLAVFRDVTSAFHAAVKEAGGVDEEDASSKYKVEGGSIFNSIVRLCLAHVVPALQSMLQLKNSSEAKTILSPKSVRWKKLKFQVKSYLSDLLQMLSQLSEEAMVNAILKHVHKLIIYFANFPKLSKQLIKKMAKLWSTGEETTRVLAFLCINKMVLLKQDTLFESTLKQMYMAYVSNCKFTSPTTLPLINFMQKSLVELFVIDQALAYQYAFVYIRQLAIHLRNAISVKKKNTCQAVYNWQYIHCLSLWVQLLCITHPSDILQPLIYPLTQTIIGTVKLLPTARFYPLRFHCIGLLNRLSLKTNTFIPTVPFLLEVFEQTDFNKRHKTVSLKPFNFAVILKFSKAQLHEKAFKDGLIDQLYEYLLESFNNQAHSIGFPELIIPSVIQLKDFLKKCKIANYCKQIKQIVDKIMEQSKVIVDMRKRSNISLNDFASVARWESQLEEKGTPLRKFYTSWRKLRDRELQHAISNKELISGAAIDIPEVQRKPLKKATQEEREDFSKLFENESDSDDETRFMLKEDRPKSQTKKRKREISGSDHDSDSQDYSDFDEEELEQLAQSASSGEDSDDEEDDGMEDDSDGEAQVEEEHIKLKERKEVTASASSGKISRQEKKTQSMAVKKKPKLNNDIEAGGEEDVVEDFVLSESESD</sequence>
<evidence type="ECO:0000313" key="6">
    <source>
        <dbReference type="Proteomes" id="UP000271974"/>
    </source>
</evidence>